<dbReference type="AlphaFoldDB" id="A0A1G9B619"/>
<dbReference type="RefSeq" id="WP_091470975.1">
    <property type="nucleotide sequence ID" value="NZ_FNFX01000002.1"/>
</dbReference>
<keyword evidence="2" id="KW-1185">Reference proteome</keyword>
<evidence type="ECO:0000313" key="2">
    <source>
        <dbReference type="Proteomes" id="UP000198629"/>
    </source>
</evidence>
<dbReference type="Proteomes" id="UP000198629">
    <property type="component" value="Unassembled WGS sequence"/>
</dbReference>
<evidence type="ECO:0000313" key="1">
    <source>
        <dbReference type="EMBL" id="SDK34981.1"/>
    </source>
</evidence>
<gene>
    <name evidence="1" type="ORF">SAMN05192566_1007</name>
</gene>
<accession>A0A1G9B619</accession>
<reference evidence="2" key="1">
    <citation type="submission" date="2016-10" db="EMBL/GenBank/DDBJ databases">
        <authorList>
            <person name="Varghese N."/>
            <person name="Submissions S."/>
        </authorList>
    </citation>
    <scope>NUCLEOTIDE SEQUENCE [LARGE SCALE GENOMIC DNA]</scope>
    <source>
        <strain evidence="2">CBMB127</strain>
    </source>
</reference>
<protein>
    <recommendedName>
        <fullName evidence="3">Retention module-containing protein</fullName>
    </recommendedName>
</protein>
<dbReference type="EMBL" id="FNFX01000002">
    <property type="protein sequence ID" value="SDK34981.1"/>
    <property type="molecule type" value="Genomic_DNA"/>
</dbReference>
<evidence type="ECO:0008006" key="3">
    <source>
        <dbReference type="Google" id="ProtNLM"/>
    </source>
</evidence>
<proteinExistence type="predicted"/>
<dbReference type="OrthoDB" id="8538782at2"/>
<organism evidence="1 2">
    <name type="scientific">Methylophilus rhizosphaerae</name>
    <dbReference type="NCBI Taxonomy" id="492660"/>
    <lineage>
        <taxon>Bacteria</taxon>
        <taxon>Pseudomonadati</taxon>
        <taxon>Pseudomonadota</taxon>
        <taxon>Betaproteobacteria</taxon>
        <taxon>Nitrosomonadales</taxon>
        <taxon>Methylophilaceae</taxon>
        <taxon>Methylophilus</taxon>
    </lineage>
</organism>
<sequence>MRTVLGKVTGLTGMAEIVDAHGQHVLLKAGDSLHDGDQLVIATGSRLAIQTPDGEMMQFAEQQTIRLSDVLLASSGMMDMSEQAVNPAVVQHVLATLQLDDVVELSPPLASILQEDPAAFVSIMHPSVSESLWSGNGQEEALNIHDVLVSSDSQTILPSQGMSVGEVADLLTQTSASVDIGLPQSPLKDFLNE</sequence>
<name>A0A1G9B619_9PROT</name>